<keyword evidence="3" id="KW-1185">Reference proteome</keyword>
<comment type="caution">
    <text evidence="2">The sequence shown here is derived from an EMBL/GenBank/DDBJ whole genome shotgun (WGS) entry which is preliminary data.</text>
</comment>
<dbReference type="AlphaFoldDB" id="A0ABD0MAY8"/>
<sequence length="139" mass="15820">MEIQPSAEMSSQLRRTSTNSTPLITSTYDTLFIREGEQGQRRVTSLVKIRSAHIGQQLIVPAKIVTTTQRPHLVLWSDALKSVYFIELTVPWEDATKEANKRKRLWYAEMANEAQKHGWKVSVCLVEVGCRVFVAMSTI</sequence>
<dbReference type="EMBL" id="JAMKFB020000831">
    <property type="protein sequence ID" value="KAL0147155.1"/>
    <property type="molecule type" value="Genomic_DNA"/>
</dbReference>
<organism evidence="2 3">
    <name type="scientific">Cirrhinus mrigala</name>
    <name type="common">Mrigala</name>
    <dbReference type="NCBI Taxonomy" id="683832"/>
    <lineage>
        <taxon>Eukaryota</taxon>
        <taxon>Metazoa</taxon>
        <taxon>Chordata</taxon>
        <taxon>Craniata</taxon>
        <taxon>Vertebrata</taxon>
        <taxon>Euteleostomi</taxon>
        <taxon>Actinopterygii</taxon>
        <taxon>Neopterygii</taxon>
        <taxon>Teleostei</taxon>
        <taxon>Ostariophysi</taxon>
        <taxon>Cypriniformes</taxon>
        <taxon>Cyprinidae</taxon>
        <taxon>Labeoninae</taxon>
        <taxon>Labeonini</taxon>
        <taxon>Cirrhinus</taxon>
    </lineage>
</organism>
<dbReference type="Proteomes" id="UP001529510">
    <property type="component" value="Unassembled WGS sequence"/>
</dbReference>
<evidence type="ECO:0000256" key="1">
    <source>
        <dbReference type="SAM" id="MobiDB-lite"/>
    </source>
</evidence>
<feature type="compositionally biased region" description="Polar residues" evidence="1">
    <location>
        <begin position="7"/>
        <end position="21"/>
    </location>
</feature>
<name>A0ABD0MAY8_CIRMR</name>
<accession>A0ABD0MAY8</accession>
<protein>
    <submittedName>
        <fullName evidence="2">Uncharacterized protein</fullName>
    </submittedName>
</protein>
<evidence type="ECO:0000313" key="2">
    <source>
        <dbReference type="EMBL" id="KAL0147155.1"/>
    </source>
</evidence>
<reference evidence="2 3" key="1">
    <citation type="submission" date="2024-05" db="EMBL/GenBank/DDBJ databases">
        <title>Genome sequencing and assembly of Indian major carp, Cirrhinus mrigala (Hamilton, 1822).</title>
        <authorList>
            <person name="Mohindra V."/>
            <person name="Chowdhury L.M."/>
            <person name="Lal K."/>
            <person name="Jena J.K."/>
        </authorList>
    </citation>
    <scope>NUCLEOTIDE SEQUENCE [LARGE SCALE GENOMIC DNA]</scope>
    <source>
        <strain evidence="2">CM1030</strain>
        <tissue evidence="2">Blood</tissue>
    </source>
</reference>
<feature type="region of interest" description="Disordered" evidence="1">
    <location>
        <begin position="1"/>
        <end position="21"/>
    </location>
</feature>
<evidence type="ECO:0000313" key="3">
    <source>
        <dbReference type="Proteomes" id="UP001529510"/>
    </source>
</evidence>
<gene>
    <name evidence="2" type="ORF">M9458_057679</name>
</gene>
<proteinExistence type="predicted"/>